<dbReference type="InterPro" id="IPR016817">
    <property type="entry name" value="MannP-dilichol_defect-1"/>
</dbReference>
<evidence type="ECO:0000256" key="3">
    <source>
        <dbReference type="ARBA" id="ARBA00022692"/>
    </source>
</evidence>
<dbReference type="Pfam" id="PF04193">
    <property type="entry name" value="PQ-loop"/>
    <property type="match status" value="2"/>
</dbReference>
<dbReference type="GeneID" id="110247360"/>
<evidence type="ECO:0000256" key="9">
    <source>
        <dbReference type="SAM" id="Phobius"/>
    </source>
</evidence>
<dbReference type="AlphaFoldDB" id="A0A913XTD3"/>
<dbReference type="InterPro" id="IPR006603">
    <property type="entry name" value="PQ-loop_rpt"/>
</dbReference>
<evidence type="ECO:0000256" key="7">
    <source>
        <dbReference type="ARBA" id="ARBA00038475"/>
    </source>
</evidence>
<reference evidence="10" key="1">
    <citation type="submission" date="2022-11" db="UniProtKB">
        <authorList>
            <consortium name="EnsemblMetazoa"/>
        </authorList>
    </citation>
    <scope>IDENTIFICATION</scope>
</reference>
<proteinExistence type="inferred from homology"/>
<dbReference type="RefSeq" id="XP_020909446.1">
    <property type="nucleotide sequence ID" value="XM_021053787.2"/>
</dbReference>
<dbReference type="SMART" id="SM00679">
    <property type="entry name" value="CTNS"/>
    <property type="match status" value="2"/>
</dbReference>
<evidence type="ECO:0000256" key="2">
    <source>
        <dbReference type="ARBA" id="ARBA00022448"/>
    </source>
</evidence>
<feature type="transmembrane region" description="Helical" evidence="9">
    <location>
        <begin position="185"/>
        <end position="203"/>
    </location>
</feature>
<organism evidence="10 11">
    <name type="scientific">Exaiptasia diaphana</name>
    <name type="common">Tropical sea anemone</name>
    <name type="synonym">Aiptasia pulchella</name>
    <dbReference type="NCBI Taxonomy" id="2652724"/>
    <lineage>
        <taxon>Eukaryota</taxon>
        <taxon>Metazoa</taxon>
        <taxon>Cnidaria</taxon>
        <taxon>Anthozoa</taxon>
        <taxon>Hexacorallia</taxon>
        <taxon>Actiniaria</taxon>
        <taxon>Aiptasiidae</taxon>
        <taxon>Exaiptasia</taxon>
    </lineage>
</organism>
<dbReference type="Proteomes" id="UP000887567">
    <property type="component" value="Unplaced"/>
</dbReference>
<dbReference type="KEGG" id="epa:110247360"/>
<protein>
    <recommendedName>
        <fullName evidence="8">Mannose-P-dolichol utilization defect 1 protein homolog</fullName>
    </recommendedName>
</protein>
<feature type="transmembrane region" description="Helical" evidence="9">
    <location>
        <begin position="154"/>
        <end position="173"/>
    </location>
</feature>
<evidence type="ECO:0000256" key="8">
    <source>
        <dbReference type="PIRNR" id="PIRNR023381"/>
    </source>
</evidence>
<evidence type="ECO:0000256" key="5">
    <source>
        <dbReference type="ARBA" id="ARBA00022989"/>
    </source>
</evidence>
<dbReference type="PIRSF" id="PIRSF023381">
    <property type="entry name" value="MannP-dilichol_defect-1p"/>
    <property type="match status" value="1"/>
</dbReference>
<dbReference type="Gene3D" id="1.20.1280.290">
    <property type="match status" value="2"/>
</dbReference>
<dbReference type="FunFam" id="1.20.1280.290:FF:000006">
    <property type="entry name" value="mannose-P-dolichol utilization defect 1 protein"/>
    <property type="match status" value="1"/>
</dbReference>
<dbReference type="GO" id="GO:0016020">
    <property type="term" value="C:membrane"/>
    <property type="evidence" value="ECO:0007669"/>
    <property type="project" value="UniProtKB-SubCell"/>
</dbReference>
<dbReference type="PANTHER" id="PTHR12226:SF2">
    <property type="entry name" value="MANNOSE-P-DOLICHOL UTILIZATION DEFECT 1 PROTEIN"/>
    <property type="match status" value="1"/>
</dbReference>
<name>A0A913XTD3_EXADI</name>
<dbReference type="EnsemblMetazoa" id="XM_021053787.2">
    <property type="protein sequence ID" value="XP_020909446.1"/>
    <property type="gene ID" value="LOC110247360"/>
</dbReference>
<keyword evidence="2" id="KW-0813">Transport</keyword>
<dbReference type="PANTHER" id="PTHR12226">
    <property type="entry name" value="MANNOSE-P-DOLICHOL UTILIZATION DEFECT 1 LEC35 -RELATED"/>
    <property type="match status" value="1"/>
</dbReference>
<feature type="transmembrane region" description="Helical" evidence="9">
    <location>
        <begin position="209"/>
        <end position="233"/>
    </location>
</feature>
<keyword evidence="3 8" id="KW-0812">Transmembrane</keyword>
<feature type="transmembrane region" description="Helical" evidence="9">
    <location>
        <begin position="128"/>
        <end position="148"/>
    </location>
</feature>
<dbReference type="OMA" id="LQVLYYW"/>
<keyword evidence="6 8" id="KW-0472">Membrane</keyword>
<keyword evidence="5 8" id="KW-1133">Transmembrane helix</keyword>
<evidence type="ECO:0000313" key="10">
    <source>
        <dbReference type="EnsemblMetazoa" id="XP_020909446.1"/>
    </source>
</evidence>
<dbReference type="OrthoDB" id="271506at2759"/>
<keyword evidence="4" id="KW-0677">Repeat</keyword>
<sequence>MAAEGYFFTPLVLLILPKKCHDEFFVKFNFFHAQCLKLAISKALGYGIVVGSSIIKIPQIIKVLAAGSVEGLSLMSFVTELVATTLTTAYSIQKSFPFSTWGESFFMSIQTSLLIVLYFHFNRKPSSAAIFFAIYSMVVYILLSKYMYQHLLTQFMSLVIPLMAISKVLQIAANFRHGHTGQLSFLMVFLLFVGAVARIFTTVQETGDLIMLSTYCMTTCLNGILVTQVLYYWNAKVVEHQKSD</sequence>
<keyword evidence="11" id="KW-1185">Reference proteome</keyword>
<comment type="subcellular location">
    <subcellularLocation>
        <location evidence="1 8">Membrane</location>
        <topology evidence="1 8">Multi-pass membrane protein</topology>
    </subcellularLocation>
</comment>
<evidence type="ECO:0000256" key="4">
    <source>
        <dbReference type="ARBA" id="ARBA00022737"/>
    </source>
</evidence>
<comment type="similarity">
    <text evidence="7 8">Belongs to the MPDU1 (TC 2.A.43.3) family.</text>
</comment>
<evidence type="ECO:0000256" key="6">
    <source>
        <dbReference type="ARBA" id="ARBA00023136"/>
    </source>
</evidence>
<accession>A0A913XTD3</accession>
<evidence type="ECO:0000256" key="1">
    <source>
        <dbReference type="ARBA" id="ARBA00004141"/>
    </source>
</evidence>
<evidence type="ECO:0000313" key="11">
    <source>
        <dbReference type="Proteomes" id="UP000887567"/>
    </source>
</evidence>